<name>A0A812SFY6_9DINO</name>
<dbReference type="InterPro" id="IPR013762">
    <property type="entry name" value="Integrase-like_cat_sf"/>
</dbReference>
<feature type="non-terminal residue" evidence="2">
    <location>
        <position position="1872"/>
    </location>
</feature>
<organism evidence="2 3">
    <name type="scientific">Symbiodinium necroappetens</name>
    <dbReference type="NCBI Taxonomy" id="1628268"/>
    <lineage>
        <taxon>Eukaryota</taxon>
        <taxon>Sar</taxon>
        <taxon>Alveolata</taxon>
        <taxon>Dinophyceae</taxon>
        <taxon>Suessiales</taxon>
        <taxon>Symbiodiniaceae</taxon>
        <taxon>Symbiodinium</taxon>
    </lineage>
</organism>
<proteinExistence type="predicted"/>
<protein>
    <submittedName>
        <fullName evidence="2">Uncharacterized protein</fullName>
    </submittedName>
</protein>
<dbReference type="OrthoDB" id="419561at2759"/>
<dbReference type="Gene3D" id="1.10.443.10">
    <property type="entry name" value="Intergrase catalytic core"/>
    <property type="match status" value="1"/>
</dbReference>
<dbReference type="GO" id="GO:0003677">
    <property type="term" value="F:DNA binding"/>
    <property type="evidence" value="ECO:0007669"/>
    <property type="project" value="InterPro"/>
</dbReference>
<evidence type="ECO:0000256" key="1">
    <source>
        <dbReference type="ARBA" id="ARBA00023172"/>
    </source>
</evidence>
<sequence length="1872" mass="203998">RIPLALPVGVVPPSLLEQGNEAVQGVMFGPSTTLSVPALVEEEDGGETPAASPLDVLVVDFEESAGQYLEPYDPLVLPDPVPFSAEAPSAFPDGARLVALCRAWVRTVEAERTAFYSAFEAEQGEGCPALSEKQEALEQKVSQGAAAPALLPAHRQPFPFADRGRRYKQGRARVTACCCPEPPPRTRPEPAMAPQAPTDIATGGGLSSRASAKREKLQAELAMQAGNFMLAVAQSGHRRMYPTEAVPRNLEELRREPRRFTFSQYLERHGGYQHQKDLGLIMYMVCQVSDMLLAGSEEGALDLLSLLMVCLEQASLDHGRFEVAYTLSLFAEPPSQVFSNRGAPQNPRLRAFAPLCPPTWATTAFAFLKETDSILARRTEASGGATSSGQTAQDEQTAAAKKAPRWSLSLFYRIVRTKTPFGVFLGSLLHLSPAPFEAPSKSLFPLPLPFFGIFRALPPHMGSAARSRIGVRRAVFVTVAALNYLNNGLRPVAHGPLRRPPSELQAKALGYIERLVKACGAVEAVDLVSASRRSSKLAACLEQGLLLDQQVAFDALHPYRSLDPSRLKLAGRANWDPSDFLDDLFFLPYREPQALHLHSVGPPAAFEVPDLSREVPSRVLALAKLWDSQGLLRLSASGPESPDQAVRVFNAVKNLTTDRQIGDRRGRNRYEGVLRGGSSQLPCGPALCDLLLNPRTHSFRISVCDRKDFYHQLLVPPRRCLRNLLCPALRLEDLTKLDAFRLHPCLADTPDALAPGGAWPEKVYPCFSAILQGDALGVEFACSCHSNLLSSFGLLGGSSRLLGGRPFPSGAEQDLIEGLVIDDWFSVACQPLGEVGPSSSGIAFARAQYAYIFGSSDKDVYEPPSASIAGAEVDSSQATRELGLALVGPAKEKRIALAALTLEAARLPRTSDSLHLSLTGAWVSACLFRRPFMSVLDRVFRLVPVDNVRPDRPKAFDLPRRTANELVVLSALSFLLTCDVSAPWSHTVFATDSSTTKGAIVEAEVGPEVTSLLWRSDPRAASSGRLLSKDEAVLHQIDLDREPAADCLEPGPRRPPACRFHFLEVWGSAGALSEPLVALGWTAGPRLDPSISCEYDPSSSRVFEWICFLVEKGRVDAIGISLPLATFSWAVRPPVRSVARPFGWAPLDEKVRRANRCAHLALAVLRVCRLHGLPAVLLHPVASFATSLPAWVACAKASGVERLPFGWKAPPLHLLTVGLPAISEVLLSWRFDSLRPAGSADARGTAVLQAAALLDLGLARRSASLAACALDAAGLESVLVNDLALSAPWSVTKVWSWPCPVHINILESSCVCRLLGIVAKRGFPVRFASLCDSNVSRCAITRGRSPSRGLSKVMRRIAAACLAYGLYPVVPFCPTRLMPADAPSRNAPLEPPVASVLSHICDVRERTCLSGLPTVRRWAANWLRLFFGLCRFHLPAGELYRGRGSAFRTFVPSPLRFDSTLGFPGEGPLQAFLWPLLAALASPSWCLPVCAAWASLLVFRVGAVGPVASSHGLLCPRNPGDLLRKNRRDPGGLPEGRVVEATTQRNRDALWGAFLLWLDKAGIDRALFTSVEGIADIDSINCVFGRYGRDLYAAGRPFAHYSETLNAFSAKVPKYRRLLQPAWDIAFSWKREEPGRHHTALPWQVLLSLVSAAFTWGWPRVAGALALAWGGLLRIGEVLQACRQDLTLPSDVRHTVDYAYLTIRDPKTRYHAARHQAVRVDQPDILEIISVAYGKLGRKEKLWVLSGQTLRVRFKQLCQALLLPCEPGGKLPALELSSLRAGGATWLMMQGEDSELVRRRGRWLSHRIMEIYVQEVSSIQLFNCLPEASKDRVFAALAVFRDVLSKVNFFGTVGILPTMWYRLLAAGSIADA</sequence>
<dbReference type="Proteomes" id="UP000601435">
    <property type="component" value="Unassembled WGS sequence"/>
</dbReference>
<evidence type="ECO:0000313" key="2">
    <source>
        <dbReference type="EMBL" id="CAE7475201.1"/>
    </source>
</evidence>
<dbReference type="SUPFAM" id="SSF56349">
    <property type="entry name" value="DNA breaking-rejoining enzymes"/>
    <property type="match status" value="1"/>
</dbReference>
<gene>
    <name evidence="2" type="ORF">SNEC2469_LOCUS13419</name>
</gene>
<keyword evidence="1" id="KW-0233">DNA recombination</keyword>
<evidence type="ECO:0000313" key="3">
    <source>
        <dbReference type="Proteomes" id="UP000601435"/>
    </source>
</evidence>
<reference evidence="2" key="1">
    <citation type="submission" date="2021-02" db="EMBL/GenBank/DDBJ databases">
        <authorList>
            <person name="Dougan E. K."/>
            <person name="Rhodes N."/>
            <person name="Thang M."/>
            <person name="Chan C."/>
        </authorList>
    </citation>
    <scope>NUCLEOTIDE SEQUENCE</scope>
</reference>
<keyword evidence="3" id="KW-1185">Reference proteome</keyword>
<dbReference type="GO" id="GO:0015074">
    <property type="term" value="P:DNA integration"/>
    <property type="evidence" value="ECO:0007669"/>
    <property type="project" value="InterPro"/>
</dbReference>
<dbReference type="GO" id="GO:0006310">
    <property type="term" value="P:DNA recombination"/>
    <property type="evidence" value="ECO:0007669"/>
    <property type="project" value="UniProtKB-KW"/>
</dbReference>
<dbReference type="InterPro" id="IPR011010">
    <property type="entry name" value="DNA_brk_join_enz"/>
</dbReference>
<accession>A0A812SFY6</accession>
<comment type="caution">
    <text evidence="2">The sequence shown here is derived from an EMBL/GenBank/DDBJ whole genome shotgun (WGS) entry which is preliminary data.</text>
</comment>
<dbReference type="EMBL" id="CAJNJA010021398">
    <property type="protein sequence ID" value="CAE7475201.1"/>
    <property type="molecule type" value="Genomic_DNA"/>
</dbReference>